<evidence type="ECO:0008006" key="3">
    <source>
        <dbReference type="Google" id="ProtNLM"/>
    </source>
</evidence>
<dbReference type="OrthoDB" id="534700at2"/>
<reference evidence="1 2" key="1">
    <citation type="journal article" date="2016" name="Biochim. Biophys. Acta">
        <title>Characterization of red-shifted phycobilisomes isolated from the chlorophyll f-containing cyanobacterium Halomicronema hongdechloris.</title>
        <authorList>
            <person name="Li Y."/>
            <person name="Lin Y."/>
            <person name="Garvey C.J."/>
            <person name="Birch D."/>
            <person name="Corkery R.W."/>
            <person name="Loughlin P.C."/>
            <person name="Scheer H."/>
            <person name="Willows R.D."/>
            <person name="Chen M."/>
        </authorList>
    </citation>
    <scope>NUCLEOTIDE SEQUENCE [LARGE SCALE GENOMIC DNA]</scope>
    <source>
        <strain evidence="1 2">C2206</strain>
    </source>
</reference>
<accession>A0A1Z3HQR9</accession>
<dbReference type="RefSeq" id="WP_080810995.1">
    <property type="nucleotide sequence ID" value="NZ_CP021983.2"/>
</dbReference>
<dbReference type="Proteomes" id="UP000191901">
    <property type="component" value="Chromosome"/>
</dbReference>
<keyword evidence="2" id="KW-1185">Reference proteome</keyword>
<name>A0A1Z3HQR9_9CYAN</name>
<dbReference type="GO" id="GO:0006355">
    <property type="term" value="P:regulation of DNA-templated transcription"/>
    <property type="evidence" value="ECO:0007669"/>
    <property type="project" value="InterPro"/>
</dbReference>
<dbReference type="KEGG" id="hhg:XM38_035960"/>
<dbReference type="InterPro" id="IPR045650">
    <property type="entry name" value="DUF6399"/>
</dbReference>
<dbReference type="Pfam" id="PF19936">
    <property type="entry name" value="DUF6399"/>
    <property type="match status" value="1"/>
</dbReference>
<evidence type="ECO:0000313" key="2">
    <source>
        <dbReference type="Proteomes" id="UP000191901"/>
    </source>
</evidence>
<protein>
    <recommendedName>
        <fullName evidence="3">HTH iclR-type domain-containing protein</fullName>
    </recommendedName>
</protein>
<proteinExistence type="predicted"/>
<dbReference type="AlphaFoldDB" id="A0A1Z3HQR9"/>
<evidence type="ECO:0000313" key="1">
    <source>
        <dbReference type="EMBL" id="ASC72638.1"/>
    </source>
</evidence>
<organism evidence="1 2">
    <name type="scientific">Halomicronema hongdechloris C2206</name>
    <dbReference type="NCBI Taxonomy" id="1641165"/>
    <lineage>
        <taxon>Bacteria</taxon>
        <taxon>Bacillati</taxon>
        <taxon>Cyanobacteriota</taxon>
        <taxon>Cyanophyceae</taxon>
        <taxon>Nodosilineales</taxon>
        <taxon>Nodosilineaceae</taxon>
        <taxon>Halomicronema</taxon>
    </lineage>
</organism>
<sequence>MFNIRQRRQQIAARLAEQGAQTIRAIATATGIPKSSVHRHQQGLKQGHQYPEAALWQTDVGEEWLKRLVVATIYVFGLTRGVGAESLSECFYKLGLEHFIGVSVSSLRHLQTVLEEKVLGYQQVQQERLSQACQSLPALCVGVDETWFESTILVMMALSSGYLLVEETAANHRYETWQQVVEPVVKQWGSRIQYCVSDRAKALIKLALNDLGCASIADLFHAMRKLSQGLGFDLERRLTHLRRRLQEQPPQGAQAVERDPVLQAEYAALQTAQSQFSEHLAAISLGLHPFDIRTLGAVTTEQVAVKLSQQVDALKQFQQQYQLKDAPGGVDKFKRQIEVLTPIVDLWWQWVEHSLAAHELAQPLLSWLTVGLLPLCYWQYQSQRTDKPTLKAQYRDAYQRAHNVLKAHPLTRTLEAEVYRYWYSWASEMVTKFQRTTAAVEGRNGYLGQIHHSRRRLSDRQLQVMSVIHNFDLKRLDGSTAAQRLFKQPHPDLFQTVLAQMHDLPLPRQRAKAAKAQILDAANVPA</sequence>
<dbReference type="GO" id="GO:0003677">
    <property type="term" value="F:DNA binding"/>
    <property type="evidence" value="ECO:0007669"/>
    <property type="project" value="InterPro"/>
</dbReference>
<dbReference type="EMBL" id="CP021983">
    <property type="protein sequence ID" value="ASC72638.1"/>
    <property type="molecule type" value="Genomic_DNA"/>
</dbReference>
<gene>
    <name evidence="1" type="ORF">XM38_035960</name>
</gene>